<dbReference type="OrthoDB" id="8698080at2"/>
<dbReference type="PANTHER" id="PTHR43531">
    <property type="entry name" value="PROTEIN ICFG"/>
    <property type="match status" value="1"/>
</dbReference>
<reference evidence="8" key="1">
    <citation type="submission" date="2016-10" db="EMBL/GenBank/DDBJ databases">
        <authorList>
            <person name="Varghese N."/>
            <person name="Submissions S."/>
        </authorList>
    </citation>
    <scope>NUCLEOTIDE SEQUENCE [LARGE SCALE GENOMIC DNA]</scope>
    <source>
        <strain evidence="8">CGMCC 1.11014</strain>
    </source>
</reference>
<dbReference type="GO" id="GO:0004888">
    <property type="term" value="F:transmembrane signaling receptor activity"/>
    <property type="evidence" value="ECO:0007669"/>
    <property type="project" value="TreeGrafter"/>
</dbReference>
<keyword evidence="2" id="KW-0488">Methylation</keyword>
<feature type="transmembrane region" description="Helical" evidence="5">
    <location>
        <begin position="176"/>
        <end position="200"/>
    </location>
</feature>
<keyword evidence="7" id="KW-0675">Receptor</keyword>
<dbReference type="AlphaFoldDB" id="A0A1I7LKB1"/>
<dbReference type="SMART" id="SM00283">
    <property type="entry name" value="MA"/>
    <property type="match status" value="1"/>
</dbReference>
<evidence type="ECO:0000313" key="8">
    <source>
        <dbReference type="Proteomes" id="UP000199391"/>
    </source>
</evidence>
<name>A0A1I7LKB1_9BURK</name>
<dbReference type="FunFam" id="1.10.287.950:FF:000001">
    <property type="entry name" value="Methyl-accepting chemotaxis sensory transducer"/>
    <property type="match status" value="1"/>
</dbReference>
<organism evidence="7 8">
    <name type="scientific">Pseudoduganella namucuonensis</name>
    <dbReference type="NCBI Taxonomy" id="1035707"/>
    <lineage>
        <taxon>Bacteria</taxon>
        <taxon>Pseudomonadati</taxon>
        <taxon>Pseudomonadota</taxon>
        <taxon>Betaproteobacteria</taxon>
        <taxon>Burkholderiales</taxon>
        <taxon>Oxalobacteraceae</taxon>
        <taxon>Telluria group</taxon>
        <taxon>Pseudoduganella</taxon>
    </lineage>
</organism>
<dbReference type="CDD" id="cd11386">
    <property type="entry name" value="MCP_signal"/>
    <property type="match status" value="1"/>
</dbReference>
<dbReference type="EMBL" id="FPBO01000031">
    <property type="protein sequence ID" value="SFV10128.1"/>
    <property type="molecule type" value="Genomic_DNA"/>
</dbReference>
<keyword evidence="4" id="KW-0807">Transducer</keyword>
<comment type="similarity">
    <text evidence="3">Belongs to the methyl-accepting chemotaxis (MCP) protein family.</text>
</comment>
<evidence type="ECO:0000256" key="4">
    <source>
        <dbReference type="PROSITE-ProRule" id="PRU00284"/>
    </source>
</evidence>
<protein>
    <submittedName>
        <fullName evidence="7">Methyl-accepting chemotaxis protein/methyl-accepting chemotaxis protein-1, serine sensor receptor</fullName>
    </submittedName>
</protein>
<proteinExistence type="inferred from homology"/>
<dbReference type="SUPFAM" id="SSF58104">
    <property type="entry name" value="Methyl-accepting chemotaxis protein (MCP) signaling domain"/>
    <property type="match status" value="1"/>
</dbReference>
<dbReference type="InterPro" id="IPR004089">
    <property type="entry name" value="MCPsignal_dom"/>
</dbReference>
<dbReference type="STRING" id="1035707.SAMN05216552_103124"/>
<keyword evidence="5" id="KW-0812">Transmembrane</keyword>
<dbReference type="PROSITE" id="PS50111">
    <property type="entry name" value="CHEMOTAXIS_TRANSDUC_2"/>
    <property type="match status" value="1"/>
</dbReference>
<accession>A0A1I7LKB1</accession>
<keyword evidence="5" id="KW-1133">Transmembrane helix</keyword>
<keyword evidence="5" id="KW-0472">Membrane</keyword>
<keyword evidence="8" id="KW-1185">Reference proteome</keyword>
<comment type="subcellular location">
    <subcellularLocation>
        <location evidence="1">Membrane</location>
    </subcellularLocation>
</comment>
<evidence type="ECO:0000256" key="2">
    <source>
        <dbReference type="ARBA" id="ARBA00022481"/>
    </source>
</evidence>
<evidence type="ECO:0000259" key="6">
    <source>
        <dbReference type="PROSITE" id="PS50111"/>
    </source>
</evidence>
<evidence type="ECO:0000313" key="7">
    <source>
        <dbReference type="EMBL" id="SFV10128.1"/>
    </source>
</evidence>
<dbReference type="PANTHER" id="PTHR43531:SF14">
    <property type="entry name" value="METHYL-ACCEPTING CHEMOTAXIS PROTEIN I-RELATED"/>
    <property type="match status" value="1"/>
</dbReference>
<dbReference type="GO" id="GO:0007165">
    <property type="term" value="P:signal transduction"/>
    <property type="evidence" value="ECO:0007669"/>
    <property type="project" value="UniProtKB-KW"/>
</dbReference>
<dbReference type="GO" id="GO:0006935">
    <property type="term" value="P:chemotaxis"/>
    <property type="evidence" value="ECO:0007669"/>
    <property type="project" value="TreeGrafter"/>
</dbReference>
<sequence length="529" mass="55583">MSLTFKQRIWSIPAIAALLFAGGIAINLSYTSSALSHIAHAGNVDYPALDRLNSMLRDVRAISEDMKNAVTDGEKDGLVAIQASEQRIRATLAAIRAIEGHAPDAERLGREFDAYYAPTLQAGKIMLGLESGDAPGAIARMQAAHKVLNQDLERSYARESKQLTAALGDGTRDVKFLMTLNILVAALAVGALAAASAFIIRQLWRQLGGEPEYAIAIAETVAEGDFTSPIRTMRGDSASLLLSLRDMQHKLAGTLLRIRAAGTTIASAAHEIEAGNSDLAARTERGAGALEQTVKSMQRLTATVRQNADNAQQANELARSASGVAEQGGAVVAQVVDTMGAINASSKKIVDIIGVIDGIAFQTNILALNAAVEAARAGEQGRGFAVVATEVRNLAQRSAAAAREIKTLIDDSVQRIDDGARLVDQAGTTMTAIVDSIGRVTGIMGEITRASHEQSAGIEQIQHAISAIDGDTRQNATLVEQASSAAVSLLEQATSLAEEVGTFKLMQADALHPPRHAAAPQAAAIPRLT</sequence>
<evidence type="ECO:0000256" key="1">
    <source>
        <dbReference type="ARBA" id="ARBA00004370"/>
    </source>
</evidence>
<evidence type="ECO:0000256" key="5">
    <source>
        <dbReference type="SAM" id="Phobius"/>
    </source>
</evidence>
<evidence type="ECO:0000256" key="3">
    <source>
        <dbReference type="ARBA" id="ARBA00029447"/>
    </source>
</evidence>
<dbReference type="Proteomes" id="UP000199391">
    <property type="component" value="Unassembled WGS sequence"/>
</dbReference>
<feature type="domain" description="Methyl-accepting transducer" evidence="6">
    <location>
        <begin position="261"/>
        <end position="490"/>
    </location>
</feature>
<dbReference type="GO" id="GO:0005886">
    <property type="term" value="C:plasma membrane"/>
    <property type="evidence" value="ECO:0007669"/>
    <property type="project" value="TreeGrafter"/>
</dbReference>
<dbReference type="RefSeq" id="WP_093558484.1">
    <property type="nucleotide sequence ID" value="NZ_FPBO01000031.1"/>
</dbReference>
<gene>
    <name evidence="7" type="ORF">SAMN05216552_103124</name>
</gene>
<dbReference type="Pfam" id="PF00015">
    <property type="entry name" value="MCPsignal"/>
    <property type="match status" value="1"/>
</dbReference>
<dbReference type="InterPro" id="IPR051310">
    <property type="entry name" value="MCP_chemotaxis"/>
</dbReference>
<dbReference type="Gene3D" id="1.10.287.950">
    <property type="entry name" value="Methyl-accepting chemotaxis protein"/>
    <property type="match status" value="1"/>
</dbReference>